<comment type="caution">
    <text evidence="2">The sequence shown here is derived from an EMBL/GenBank/DDBJ whole genome shotgun (WGS) entry which is preliminary data.</text>
</comment>
<name>A0ABW7PLW0_9ACTN</name>
<dbReference type="Gene3D" id="3.10.450.590">
    <property type="match status" value="1"/>
</dbReference>
<dbReference type="EMBL" id="JBBDHD010000104">
    <property type="protein sequence ID" value="MFH7599026.1"/>
    <property type="molecule type" value="Genomic_DNA"/>
</dbReference>
<dbReference type="Pfam" id="PF13026">
    <property type="entry name" value="DUF3887"/>
    <property type="match status" value="1"/>
</dbReference>
<dbReference type="Proteomes" id="UP001610631">
    <property type="component" value="Unassembled WGS sequence"/>
</dbReference>
<accession>A0ABW7PLW0</accession>
<evidence type="ECO:0000313" key="3">
    <source>
        <dbReference type="Proteomes" id="UP001610631"/>
    </source>
</evidence>
<protein>
    <submittedName>
        <fullName evidence="2">DUF3887 domain-containing protein</fullName>
    </submittedName>
</protein>
<proteinExistence type="predicted"/>
<organism evidence="2 3">
    <name type="scientific">Streptomyces racemochromogenes</name>
    <dbReference type="NCBI Taxonomy" id="67353"/>
    <lineage>
        <taxon>Bacteria</taxon>
        <taxon>Bacillati</taxon>
        <taxon>Actinomycetota</taxon>
        <taxon>Actinomycetes</taxon>
        <taxon>Kitasatosporales</taxon>
        <taxon>Streptomycetaceae</taxon>
        <taxon>Streptomyces</taxon>
    </lineage>
</organism>
<keyword evidence="3" id="KW-1185">Reference proteome</keyword>
<reference evidence="2 3" key="1">
    <citation type="submission" date="2024-03" db="EMBL/GenBank/DDBJ databases">
        <title>Whole genome sequencing of Streptomyces racemochromogenes, to identify antimicrobial biosynthetic gene clusters.</title>
        <authorList>
            <person name="Suryawanshi P."/>
            <person name="Krishnaraj P.U."/>
            <person name="Arun Y.P."/>
            <person name="Suryawanshi M.P."/>
            <person name="Rakshit O."/>
        </authorList>
    </citation>
    <scope>NUCLEOTIDE SEQUENCE [LARGE SCALE GENOMIC DNA]</scope>
    <source>
        <strain evidence="2 3">AUDT626</strain>
    </source>
</reference>
<gene>
    <name evidence="2" type="ORF">WDV06_28610</name>
</gene>
<dbReference type="RefSeq" id="WP_395512693.1">
    <property type="nucleotide sequence ID" value="NZ_JBBDHD010000104.1"/>
</dbReference>
<evidence type="ECO:0000259" key="1">
    <source>
        <dbReference type="Pfam" id="PF13026"/>
    </source>
</evidence>
<dbReference type="InterPro" id="IPR024981">
    <property type="entry name" value="DUF3887"/>
</dbReference>
<sequence length="110" mass="12058">MPGEPSYRQPALDALGEVVRGDFAAVSARFAPALRRQASPQVLERSWQAYVREFGRYRAHGEPRQTGSAAGTVVRVPLRMEKGPGEFRVTYDGNGLLVGLYFLRAGVPVP</sequence>
<evidence type="ECO:0000313" key="2">
    <source>
        <dbReference type="EMBL" id="MFH7599026.1"/>
    </source>
</evidence>
<feature type="domain" description="DUF3887" evidence="1">
    <location>
        <begin position="19"/>
        <end position="100"/>
    </location>
</feature>